<name>A0A9D2DB26_9FIRM</name>
<dbReference type="EMBL" id="DXCD01000197">
    <property type="protein sequence ID" value="HIZ13775.1"/>
    <property type="molecule type" value="Genomic_DNA"/>
</dbReference>
<protein>
    <submittedName>
        <fullName evidence="1">Uncharacterized protein</fullName>
    </submittedName>
</protein>
<dbReference type="AlphaFoldDB" id="A0A9D2DB26"/>
<reference evidence="1" key="1">
    <citation type="journal article" date="2021" name="PeerJ">
        <title>Extensive microbial diversity within the chicken gut microbiome revealed by metagenomics and culture.</title>
        <authorList>
            <person name="Gilroy R."/>
            <person name="Ravi A."/>
            <person name="Getino M."/>
            <person name="Pursley I."/>
            <person name="Horton D.L."/>
            <person name="Alikhan N.F."/>
            <person name="Baker D."/>
            <person name="Gharbi K."/>
            <person name="Hall N."/>
            <person name="Watson M."/>
            <person name="Adriaenssens E.M."/>
            <person name="Foster-Nyarko E."/>
            <person name="Jarju S."/>
            <person name="Secka A."/>
            <person name="Antonio M."/>
            <person name="Oren A."/>
            <person name="Chaudhuri R.R."/>
            <person name="La Ragione R."/>
            <person name="Hildebrand F."/>
            <person name="Pallen M.J."/>
        </authorList>
    </citation>
    <scope>NUCLEOTIDE SEQUENCE</scope>
    <source>
        <strain evidence="1">ChiGjej1B1-13045</strain>
    </source>
</reference>
<evidence type="ECO:0000313" key="1">
    <source>
        <dbReference type="EMBL" id="HIZ13775.1"/>
    </source>
</evidence>
<gene>
    <name evidence="1" type="ORF">H9817_07615</name>
</gene>
<sequence>IGLRFSAFIRSAAPADKCRISKVDDRGTSAAKQKLFSIGKCRGLPGEGQPFDLAQRAAPLFCRILLAGVGLLFVGEVPLCEYVLENPRCFLMIYSSKGFPTNPD</sequence>
<comment type="caution">
    <text evidence="1">The sequence shown here is derived from an EMBL/GenBank/DDBJ whole genome shotgun (WGS) entry which is preliminary data.</text>
</comment>
<proteinExistence type="predicted"/>
<evidence type="ECO:0000313" key="2">
    <source>
        <dbReference type="Proteomes" id="UP000824017"/>
    </source>
</evidence>
<dbReference type="Proteomes" id="UP000824017">
    <property type="component" value="Unassembled WGS sequence"/>
</dbReference>
<feature type="non-terminal residue" evidence="1">
    <location>
        <position position="1"/>
    </location>
</feature>
<organism evidence="1 2">
    <name type="scientific">Candidatus Mediterraneibacter stercorigallinarum</name>
    <dbReference type="NCBI Taxonomy" id="2838686"/>
    <lineage>
        <taxon>Bacteria</taxon>
        <taxon>Bacillati</taxon>
        <taxon>Bacillota</taxon>
        <taxon>Clostridia</taxon>
        <taxon>Lachnospirales</taxon>
        <taxon>Lachnospiraceae</taxon>
        <taxon>Mediterraneibacter</taxon>
    </lineage>
</organism>
<reference evidence="1" key="2">
    <citation type="submission" date="2021-04" db="EMBL/GenBank/DDBJ databases">
        <authorList>
            <person name="Gilroy R."/>
        </authorList>
    </citation>
    <scope>NUCLEOTIDE SEQUENCE</scope>
    <source>
        <strain evidence="1">ChiGjej1B1-13045</strain>
    </source>
</reference>
<accession>A0A9D2DB26</accession>